<feature type="compositionally biased region" description="Basic and acidic residues" evidence="1">
    <location>
        <begin position="1"/>
        <end position="15"/>
    </location>
</feature>
<dbReference type="Proteomes" id="UP000828390">
    <property type="component" value="Unassembled WGS sequence"/>
</dbReference>
<reference evidence="2" key="1">
    <citation type="journal article" date="2019" name="bioRxiv">
        <title>The Genome of the Zebra Mussel, Dreissena polymorpha: A Resource for Invasive Species Research.</title>
        <authorList>
            <person name="McCartney M.A."/>
            <person name="Auch B."/>
            <person name="Kono T."/>
            <person name="Mallez S."/>
            <person name="Zhang Y."/>
            <person name="Obille A."/>
            <person name="Becker A."/>
            <person name="Abrahante J.E."/>
            <person name="Garbe J."/>
            <person name="Badalamenti J.P."/>
            <person name="Herman A."/>
            <person name="Mangelson H."/>
            <person name="Liachko I."/>
            <person name="Sullivan S."/>
            <person name="Sone E.D."/>
            <person name="Koren S."/>
            <person name="Silverstein K.A.T."/>
            <person name="Beckman K.B."/>
            <person name="Gohl D.M."/>
        </authorList>
    </citation>
    <scope>NUCLEOTIDE SEQUENCE</scope>
    <source>
        <strain evidence="2">Duluth1</strain>
        <tissue evidence="2">Whole animal</tissue>
    </source>
</reference>
<evidence type="ECO:0000256" key="1">
    <source>
        <dbReference type="SAM" id="MobiDB-lite"/>
    </source>
</evidence>
<reference evidence="2" key="2">
    <citation type="submission" date="2020-11" db="EMBL/GenBank/DDBJ databases">
        <authorList>
            <person name="McCartney M.A."/>
            <person name="Auch B."/>
            <person name="Kono T."/>
            <person name="Mallez S."/>
            <person name="Becker A."/>
            <person name="Gohl D.M."/>
            <person name="Silverstein K.A.T."/>
            <person name="Koren S."/>
            <person name="Bechman K.B."/>
            <person name="Herman A."/>
            <person name="Abrahante J.E."/>
            <person name="Garbe J."/>
        </authorList>
    </citation>
    <scope>NUCLEOTIDE SEQUENCE</scope>
    <source>
        <strain evidence="2">Duluth1</strain>
        <tissue evidence="2">Whole animal</tissue>
    </source>
</reference>
<dbReference type="InterPro" id="IPR011011">
    <property type="entry name" value="Znf_FYVE_PHD"/>
</dbReference>
<organism evidence="2 3">
    <name type="scientific">Dreissena polymorpha</name>
    <name type="common">Zebra mussel</name>
    <name type="synonym">Mytilus polymorpha</name>
    <dbReference type="NCBI Taxonomy" id="45954"/>
    <lineage>
        <taxon>Eukaryota</taxon>
        <taxon>Metazoa</taxon>
        <taxon>Spiralia</taxon>
        <taxon>Lophotrochozoa</taxon>
        <taxon>Mollusca</taxon>
        <taxon>Bivalvia</taxon>
        <taxon>Autobranchia</taxon>
        <taxon>Heteroconchia</taxon>
        <taxon>Euheterodonta</taxon>
        <taxon>Imparidentia</taxon>
        <taxon>Neoheterodontei</taxon>
        <taxon>Myida</taxon>
        <taxon>Dreissenoidea</taxon>
        <taxon>Dreissenidae</taxon>
        <taxon>Dreissena</taxon>
    </lineage>
</organism>
<dbReference type="Gene3D" id="3.30.40.10">
    <property type="entry name" value="Zinc/RING finger domain, C3HC4 (zinc finger)"/>
    <property type="match status" value="1"/>
</dbReference>
<gene>
    <name evidence="2" type="ORF">DPMN_131712</name>
</gene>
<dbReference type="EMBL" id="JAIWYP010000006">
    <property type="protein sequence ID" value="KAH3803451.1"/>
    <property type="molecule type" value="Genomic_DNA"/>
</dbReference>
<sequence>MREEERERGERERGKVAPSKLDAGDNLYCLCRKQLQERFMIQCDHCKETHHG</sequence>
<accession>A0A9D4J877</accession>
<feature type="region of interest" description="Disordered" evidence="1">
    <location>
        <begin position="1"/>
        <end position="21"/>
    </location>
</feature>
<dbReference type="SUPFAM" id="SSF57903">
    <property type="entry name" value="FYVE/PHD zinc finger"/>
    <property type="match status" value="1"/>
</dbReference>
<evidence type="ECO:0000313" key="2">
    <source>
        <dbReference type="EMBL" id="KAH3803451.1"/>
    </source>
</evidence>
<name>A0A9D4J877_DREPO</name>
<protein>
    <submittedName>
        <fullName evidence="2">Uncharacterized protein</fullName>
    </submittedName>
</protein>
<evidence type="ECO:0000313" key="3">
    <source>
        <dbReference type="Proteomes" id="UP000828390"/>
    </source>
</evidence>
<comment type="caution">
    <text evidence="2">The sequence shown here is derived from an EMBL/GenBank/DDBJ whole genome shotgun (WGS) entry which is preliminary data.</text>
</comment>
<proteinExistence type="predicted"/>
<keyword evidence="3" id="KW-1185">Reference proteome</keyword>
<dbReference type="InterPro" id="IPR013083">
    <property type="entry name" value="Znf_RING/FYVE/PHD"/>
</dbReference>
<dbReference type="AlphaFoldDB" id="A0A9D4J877"/>